<protein>
    <submittedName>
        <fullName evidence="4">FoP_duplication domain-containing protein</fullName>
    </submittedName>
</protein>
<feature type="signal peptide" evidence="2">
    <location>
        <begin position="1"/>
        <end position="23"/>
    </location>
</feature>
<dbReference type="WBParaSite" id="Hba_12452">
    <property type="protein sequence ID" value="Hba_12452"/>
    <property type="gene ID" value="Hba_12452"/>
</dbReference>
<feature type="compositionally biased region" description="Basic and acidic residues" evidence="1">
    <location>
        <begin position="94"/>
        <end position="104"/>
    </location>
</feature>
<dbReference type="Proteomes" id="UP000095283">
    <property type="component" value="Unplaced"/>
</dbReference>
<evidence type="ECO:0000313" key="4">
    <source>
        <dbReference type="WBParaSite" id="Hba_12452"/>
    </source>
</evidence>
<organism evidence="3 4">
    <name type="scientific">Heterorhabditis bacteriophora</name>
    <name type="common">Entomopathogenic nematode worm</name>
    <dbReference type="NCBI Taxonomy" id="37862"/>
    <lineage>
        <taxon>Eukaryota</taxon>
        <taxon>Metazoa</taxon>
        <taxon>Ecdysozoa</taxon>
        <taxon>Nematoda</taxon>
        <taxon>Chromadorea</taxon>
        <taxon>Rhabditida</taxon>
        <taxon>Rhabditina</taxon>
        <taxon>Rhabditomorpha</taxon>
        <taxon>Strongyloidea</taxon>
        <taxon>Heterorhabditidae</taxon>
        <taxon>Heterorhabditis</taxon>
    </lineage>
</organism>
<evidence type="ECO:0000256" key="1">
    <source>
        <dbReference type="SAM" id="MobiDB-lite"/>
    </source>
</evidence>
<name>A0A1I7X4D4_HETBA</name>
<accession>A0A1I7X4D4</accession>
<proteinExistence type="predicted"/>
<feature type="compositionally biased region" description="Low complexity" evidence="1">
    <location>
        <begin position="36"/>
        <end position="45"/>
    </location>
</feature>
<reference evidence="4" key="1">
    <citation type="submission" date="2016-11" db="UniProtKB">
        <authorList>
            <consortium name="WormBaseParasite"/>
        </authorList>
    </citation>
    <scope>IDENTIFICATION</scope>
</reference>
<evidence type="ECO:0000256" key="2">
    <source>
        <dbReference type="SAM" id="SignalP"/>
    </source>
</evidence>
<evidence type="ECO:0000313" key="3">
    <source>
        <dbReference type="Proteomes" id="UP000095283"/>
    </source>
</evidence>
<feature type="chain" id="PRO_5009310978" evidence="2">
    <location>
        <begin position="24"/>
        <end position="104"/>
    </location>
</feature>
<sequence length="104" mass="11275">MRYRRSWALICLLLFSLFPPLDFKRGGISMGGTRGRGSSASRTGTGLFGGGSKPSRTSSGANAYHRNLGGNQQRTQNVGHGFNSGGWNNGLGKQHKDEFKQMKL</sequence>
<dbReference type="AlphaFoldDB" id="A0A1I7X4D4"/>
<feature type="compositionally biased region" description="Polar residues" evidence="1">
    <location>
        <begin position="69"/>
        <end position="78"/>
    </location>
</feature>
<keyword evidence="3" id="KW-1185">Reference proteome</keyword>
<feature type="region of interest" description="Disordered" evidence="1">
    <location>
        <begin position="29"/>
        <end position="104"/>
    </location>
</feature>
<keyword evidence="2" id="KW-0732">Signal</keyword>